<dbReference type="Gramene" id="OE9A073088T1">
    <property type="protein sequence ID" value="OE9A073088C1"/>
    <property type="gene ID" value="OE9A073088"/>
</dbReference>
<keyword evidence="1" id="KW-0418">Kinase</keyword>
<dbReference type="AlphaFoldDB" id="A0A8S0UKD6"/>
<organism evidence="1 2">
    <name type="scientific">Olea europaea subsp. europaea</name>
    <dbReference type="NCBI Taxonomy" id="158383"/>
    <lineage>
        <taxon>Eukaryota</taxon>
        <taxon>Viridiplantae</taxon>
        <taxon>Streptophyta</taxon>
        <taxon>Embryophyta</taxon>
        <taxon>Tracheophyta</taxon>
        <taxon>Spermatophyta</taxon>
        <taxon>Magnoliopsida</taxon>
        <taxon>eudicotyledons</taxon>
        <taxon>Gunneridae</taxon>
        <taxon>Pentapetalae</taxon>
        <taxon>asterids</taxon>
        <taxon>lamiids</taxon>
        <taxon>Lamiales</taxon>
        <taxon>Oleaceae</taxon>
        <taxon>Oleeae</taxon>
        <taxon>Olea</taxon>
    </lineage>
</organism>
<dbReference type="EMBL" id="CACTIH010007894">
    <property type="protein sequence ID" value="CAA3018659.1"/>
    <property type="molecule type" value="Genomic_DNA"/>
</dbReference>
<dbReference type="OrthoDB" id="1715320at2759"/>
<comment type="caution">
    <text evidence="1">The sequence shown here is derived from an EMBL/GenBank/DDBJ whole genome shotgun (WGS) entry which is preliminary data.</text>
</comment>
<keyword evidence="2" id="KW-1185">Reference proteome</keyword>
<name>A0A8S0UKD6_OLEEU</name>
<sequence length="163" mass="17707">MGCLFSGLNALYDAVNGGGDVWISENRFRILRQLGEGGFAYVFLVKEVISDSSNPGISKTIKDSSHVSGVISSKNVNGNGIELSNPSSKASSASIPRILRGEGEILQSSNLKSFAFSDHMYCTNTSTSTSTSTSRQCMYCFLQLELQWNSQVGREDQICTTRL</sequence>
<proteinExistence type="predicted"/>
<protein>
    <submittedName>
        <fullName evidence="1">Probable serine threonine- kinase DDB_G0291350</fullName>
    </submittedName>
</protein>
<dbReference type="GO" id="GO:0016301">
    <property type="term" value="F:kinase activity"/>
    <property type="evidence" value="ECO:0007669"/>
    <property type="project" value="UniProtKB-KW"/>
</dbReference>
<accession>A0A8S0UKD6</accession>
<reference evidence="1 2" key="1">
    <citation type="submission" date="2019-12" db="EMBL/GenBank/DDBJ databases">
        <authorList>
            <person name="Alioto T."/>
            <person name="Alioto T."/>
            <person name="Gomez Garrido J."/>
        </authorList>
    </citation>
    <scope>NUCLEOTIDE SEQUENCE [LARGE SCALE GENOMIC DNA]</scope>
</reference>
<keyword evidence="1" id="KW-0808">Transferase</keyword>
<dbReference type="Proteomes" id="UP000594638">
    <property type="component" value="Unassembled WGS sequence"/>
</dbReference>
<evidence type="ECO:0000313" key="2">
    <source>
        <dbReference type="Proteomes" id="UP000594638"/>
    </source>
</evidence>
<gene>
    <name evidence="1" type="ORF">OLEA9_A073088</name>
</gene>
<evidence type="ECO:0000313" key="1">
    <source>
        <dbReference type="EMBL" id="CAA3018659.1"/>
    </source>
</evidence>